<dbReference type="Pfam" id="PF00263">
    <property type="entry name" value="Secretin"/>
    <property type="match status" value="1"/>
</dbReference>
<proteinExistence type="inferred from homology"/>
<reference evidence="4 5" key="1">
    <citation type="submission" date="2019-02" db="EMBL/GenBank/DDBJ databases">
        <title>Genomic Encyclopedia of Type Strains, Phase IV (KMG-IV): sequencing the most valuable type-strain genomes for metagenomic binning, comparative biology and taxonomic classification.</title>
        <authorList>
            <person name="Goeker M."/>
        </authorList>
    </citation>
    <scope>NUCLEOTIDE SEQUENCE [LARGE SCALE GENOMIC DNA]</scope>
    <source>
        <strain evidence="4 5">K24</strain>
    </source>
</reference>
<feature type="domain" description="Type II/III secretion system secretin-like" evidence="2">
    <location>
        <begin position="277"/>
        <end position="433"/>
    </location>
</feature>
<dbReference type="Pfam" id="PF13629">
    <property type="entry name" value="T2SS-T3SS_pil_N"/>
    <property type="match status" value="1"/>
</dbReference>
<dbReference type="GO" id="GO:0009306">
    <property type="term" value="P:protein secretion"/>
    <property type="evidence" value="ECO:0007669"/>
    <property type="project" value="InterPro"/>
</dbReference>
<dbReference type="InterPro" id="IPR001775">
    <property type="entry name" value="GspD/PilQ"/>
</dbReference>
<dbReference type="OrthoDB" id="9775455at2"/>
<gene>
    <name evidence="4" type="ORF">EV675_2761</name>
</gene>
<dbReference type="Proteomes" id="UP000292445">
    <property type="component" value="Unassembled WGS sequence"/>
</dbReference>
<dbReference type="InterPro" id="IPR050810">
    <property type="entry name" value="Bact_Secretion_Sys_Channel"/>
</dbReference>
<dbReference type="PANTHER" id="PTHR30332:SF17">
    <property type="entry name" value="TYPE IV PILIATION SYSTEM PROTEIN DR_0774-RELATED"/>
    <property type="match status" value="1"/>
</dbReference>
<evidence type="ECO:0000313" key="4">
    <source>
        <dbReference type="EMBL" id="RZS86713.1"/>
    </source>
</evidence>
<dbReference type="InterPro" id="IPR032789">
    <property type="entry name" value="T2SS-T3SS_pil_N"/>
</dbReference>
<dbReference type="InterPro" id="IPR004846">
    <property type="entry name" value="T2SS/T3SS_dom"/>
</dbReference>
<dbReference type="PRINTS" id="PR00811">
    <property type="entry name" value="BCTERIALGSPD"/>
</dbReference>
<name>A0A4Q7NNH9_9BURK</name>
<keyword evidence="5" id="KW-1185">Reference proteome</keyword>
<dbReference type="PANTHER" id="PTHR30332">
    <property type="entry name" value="PROBABLE GENERAL SECRETION PATHWAY PROTEIN D"/>
    <property type="match status" value="1"/>
</dbReference>
<evidence type="ECO:0000256" key="1">
    <source>
        <dbReference type="RuleBase" id="RU004003"/>
    </source>
</evidence>
<organism evidence="4 5">
    <name type="scientific">Pigmentiphaga kullae</name>
    <dbReference type="NCBI Taxonomy" id="151784"/>
    <lineage>
        <taxon>Bacteria</taxon>
        <taxon>Pseudomonadati</taxon>
        <taxon>Pseudomonadota</taxon>
        <taxon>Betaproteobacteria</taxon>
        <taxon>Burkholderiales</taxon>
        <taxon>Alcaligenaceae</taxon>
        <taxon>Pigmentiphaga</taxon>
    </lineage>
</organism>
<comment type="caution">
    <text evidence="4">The sequence shown here is derived from an EMBL/GenBank/DDBJ whole genome shotgun (WGS) entry which is preliminary data.</text>
</comment>
<evidence type="ECO:0000313" key="5">
    <source>
        <dbReference type="Proteomes" id="UP000292445"/>
    </source>
</evidence>
<dbReference type="RefSeq" id="WP_130357782.1">
    <property type="nucleotide sequence ID" value="NZ_SGXC01000001.1"/>
</dbReference>
<feature type="domain" description="Pilus formation protein N-terminal" evidence="3">
    <location>
        <begin position="60"/>
        <end position="124"/>
    </location>
</feature>
<protein>
    <submittedName>
        <fullName evidence="4">Pilus assembly protein CpaC</fullName>
    </submittedName>
</protein>
<sequence length="473" mass="50248">MRAAVVKRVVRGGLGIAFAVLDGGARAAGTAAADWPAWLEQEAVPTPAPPFPAGQDLPDVEMYIGETQVFPAPGVGRVAVGNGRVINAATADDREVVVFANAAGTSSLVIWDRDGAMRRMRITVVPGQSSRVQREIEAFLAGMPSVRSRLVGDKVIVEGDDLSDADQARIALLARRYPQVVDFTGRLGWERMVMMDVKVVEMPRSRLRELGVRWDGASTGGLNAGLAWDAAVGRPLRAAAGDAGQRPGGGPVALPFPATSPAGYLGMNALLSARIQAMAQSGEAVILAQPQLSARSGSTARFLAGGEVPYATVDRNGASNTTFKPYGVTLEIAPRVDAGGTVRSVIDVEVSAVDPSVTTTGGPALKVRRTATEFNVRSGETLVLSGFLSREQSQDLDGLPGLSSLPILGPLFGSRRFQRRETELAIFVTPTVVTQRNPDLLERIDRGHRVLDQTFGPERLNVPVRPDVSFMER</sequence>
<comment type="similarity">
    <text evidence="1">Belongs to the bacterial secretin family.</text>
</comment>
<dbReference type="GO" id="GO:0015627">
    <property type="term" value="C:type II protein secretion system complex"/>
    <property type="evidence" value="ECO:0007669"/>
    <property type="project" value="TreeGrafter"/>
</dbReference>
<accession>A0A4Q7NNH9</accession>
<evidence type="ECO:0000259" key="2">
    <source>
        <dbReference type="Pfam" id="PF00263"/>
    </source>
</evidence>
<evidence type="ECO:0000259" key="3">
    <source>
        <dbReference type="Pfam" id="PF13629"/>
    </source>
</evidence>
<dbReference type="EMBL" id="SGXC01000001">
    <property type="protein sequence ID" value="RZS86713.1"/>
    <property type="molecule type" value="Genomic_DNA"/>
</dbReference>
<dbReference type="AlphaFoldDB" id="A0A4Q7NNH9"/>